<dbReference type="GO" id="GO:0005737">
    <property type="term" value="C:cytoplasm"/>
    <property type="evidence" value="ECO:0007669"/>
    <property type="project" value="TreeGrafter"/>
</dbReference>
<organism evidence="1 2">
    <name type="scientific">SAR324 cluster bacterium</name>
    <dbReference type="NCBI Taxonomy" id="2024889"/>
    <lineage>
        <taxon>Bacteria</taxon>
        <taxon>Deltaproteobacteria</taxon>
        <taxon>SAR324 cluster</taxon>
    </lineage>
</organism>
<accession>A0A432GS55</accession>
<dbReference type="GO" id="GO:0006046">
    <property type="term" value="P:N-acetylglucosamine catabolic process"/>
    <property type="evidence" value="ECO:0007669"/>
    <property type="project" value="TreeGrafter"/>
</dbReference>
<feature type="non-terminal residue" evidence="1">
    <location>
        <position position="87"/>
    </location>
</feature>
<protein>
    <submittedName>
        <fullName evidence="1">Glucosamine-6-phosphate deaminase</fullName>
    </submittedName>
</protein>
<dbReference type="SUPFAM" id="SSF100950">
    <property type="entry name" value="NagB/RpiA/CoA transferase-like"/>
    <property type="match status" value="1"/>
</dbReference>
<reference evidence="1 2" key="1">
    <citation type="submission" date="2018-06" db="EMBL/GenBank/DDBJ databases">
        <title>Combined omics and stable isotope probing to characterize newly discovered Mariana Back-Arc vent microbial communities.</title>
        <authorList>
            <person name="Trembath-Reichert E."/>
            <person name="Huber J.A."/>
        </authorList>
    </citation>
    <scope>NUCLEOTIDE SEQUENCE [LARGE SCALE GENOMIC DNA]</scope>
    <source>
        <strain evidence="1">MAG 58</strain>
    </source>
</reference>
<sequence length="87" mass="9912">MEILIRDSLEAGAEVAASVVKKIINSKENPVLGLATGGTPLRMYHELIRMKESGELSFQKCTTFNLDEYAGLPREDERSYYYYMMNN</sequence>
<dbReference type="InterPro" id="IPR004547">
    <property type="entry name" value="Glucosamine6P_isomerase"/>
</dbReference>
<comment type="caution">
    <text evidence="1">The sequence shown here is derived from an EMBL/GenBank/DDBJ whole genome shotgun (WGS) entry which is preliminary data.</text>
</comment>
<dbReference type="Proteomes" id="UP000287917">
    <property type="component" value="Unassembled WGS sequence"/>
</dbReference>
<dbReference type="GO" id="GO:0004342">
    <property type="term" value="F:glucosamine-6-phosphate deaminase activity"/>
    <property type="evidence" value="ECO:0007669"/>
    <property type="project" value="InterPro"/>
</dbReference>
<dbReference type="PANTHER" id="PTHR11280:SF5">
    <property type="entry name" value="GLUCOSAMINE-6-PHOSPHATE ISOMERASE"/>
    <property type="match status" value="1"/>
</dbReference>
<dbReference type="Gene3D" id="3.40.50.1360">
    <property type="match status" value="1"/>
</dbReference>
<dbReference type="AlphaFoldDB" id="A0A432GS55"/>
<dbReference type="GO" id="GO:0019262">
    <property type="term" value="P:N-acetylneuraminate catabolic process"/>
    <property type="evidence" value="ECO:0007669"/>
    <property type="project" value="TreeGrafter"/>
</dbReference>
<gene>
    <name evidence="1" type="ORF">DSY96_03060</name>
</gene>
<evidence type="ECO:0000313" key="1">
    <source>
        <dbReference type="EMBL" id="RTZ86361.1"/>
    </source>
</evidence>
<name>A0A432GS55_9DELT</name>
<dbReference type="GO" id="GO:0006043">
    <property type="term" value="P:glucosamine catabolic process"/>
    <property type="evidence" value="ECO:0007669"/>
    <property type="project" value="TreeGrafter"/>
</dbReference>
<dbReference type="InterPro" id="IPR037171">
    <property type="entry name" value="NagB/RpiA_transferase-like"/>
</dbReference>
<proteinExistence type="predicted"/>
<evidence type="ECO:0000313" key="2">
    <source>
        <dbReference type="Proteomes" id="UP000287917"/>
    </source>
</evidence>
<dbReference type="GO" id="GO:0042802">
    <property type="term" value="F:identical protein binding"/>
    <property type="evidence" value="ECO:0007669"/>
    <property type="project" value="TreeGrafter"/>
</dbReference>
<dbReference type="PANTHER" id="PTHR11280">
    <property type="entry name" value="GLUCOSAMINE-6-PHOSPHATE ISOMERASE"/>
    <property type="match status" value="1"/>
</dbReference>
<dbReference type="EMBL" id="QNZK01000110">
    <property type="protein sequence ID" value="RTZ86361.1"/>
    <property type="molecule type" value="Genomic_DNA"/>
</dbReference>